<dbReference type="InterPro" id="IPR029071">
    <property type="entry name" value="Ubiquitin-like_domsf"/>
</dbReference>
<organism evidence="2 3">
    <name type="scientific">Prunus mume</name>
    <name type="common">Japanese apricot</name>
    <name type="synonym">Armeniaca mume</name>
    <dbReference type="NCBI Taxonomy" id="102107"/>
    <lineage>
        <taxon>Eukaryota</taxon>
        <taxon>Viridiplantae</taxon>
        <taxon>Streptophyta</taxon>
        <taxon>Embryophyta</taxon>
        <taxon>Tracheophyta</taxon>
        <taxon>Spermatophyta</taxon>
        <taxon>Magnoliopsida</taxon>
        <taxon>eudicotyledons</taxon>
        <taxon>Gunneridae</taxon>
        <taxon>Pentapetalae</taxon>
        <taxon>rosids</taxon>
        <taxon>fabids</taxon>
        <taxon>Rosales</taxon>
        <taxon>Rosaceae</taxon>
        <taxon>Amygdaloideae</taxon>
        <taxon>Amygdaleae</taxon>
        <taxon>Prunus</taxon>
    </lineage>
</organism>
<evidence type="ECO:0000259" key="1">
    <source>
        <dbReference type="PROSITE" id="PS50053"/>
    </source>
</evidence>
<sequence length="110" mass="12653">MHDEFEMVVVENLTGTLFYVQVGNKATVADLKREIEAQQKLPYDRLIFILDTDDDHDRHRSHLIRDDVDGVLLVDYGVQDGSHVYMFVNPLDDGSTDHPFEFNWSDSVLG</sequence>
<name>A0ABM0P000_PRUMU</name>
<dbReference type="CDD" id="cd17039">
    <property type="entry name" value="Ubl_ubiquitin_like"/>
    <property type="match status" value="1"/>
</dbReference>
<keyword evidence="2" id="KW-1185">Reference proteome</keyword>
<dbReference type="GeneID" id="103331543"/>
<gene>
    <name evidence="3" type="primary">LOC103331543</name>
</gene>
<dbReference type="SUPFAM" id="SSF54236">
    <property type="entry name" value="Ubiquitin-like"/>
    <property type="match status" value="1"/>
</dbReference>
<dbReference type="PROSITE" id="PS50053">
    <property type="entry name" value="UBIQUITIN_2"/>
    <property type="match status" value="1"/>
</dbReference>
<dbReference type="Proteomes" id="UP000694861">
    <property type="component" value="Linkage group LG5"/>
</dbReference>
<dbReference type="PANTHER" id="PTHR10621">
    <property type="entry name" value="UV EXCISION REPAIR PROTEIN RAD23"/>
    <property type="match status" value="1"/>
</dbReference>
<evidence type="ECO:0000313" key="2">
    <source>
        <dbReference type="Proteomes" id="UP000694861"/>
    </source>
</evidence>
<evidence type="ECO:0000313" key="3">
    <source>
        <dbReference type="RefSeq" id="XP_008232398.1"/>
    </source>
</evidence>
<dbReference type="RefSeq" id="XP_008232398.1">
    <property type="nucleotide sequence ID" value="XM_008234176.1"/>
</dbReference>
<dbReference type="PANTHER" id="PTHR10621:SF61">
    <property type="entry name" value="UBIQUITIN FAMILY PROTEIN"/>
    <property type="match status" value="1"/>
</dbReference>
<protein>
    <submittedName>
        <fullName evidence="3">Uncharacterized protein LOC103331543</fullName>
    </submittedName>
</protein>
<reference evidence="2" key="1">
    <citation type="journal article" date="2012" name="Nat. Commun.">
        <title>The genome of Prunus mume.</title>
        <authorList>
            <person name="Zhang Q."/>
            <person name="Chen W."/>
            <person name="Sun L."/>
            <person name="Zhao F."/>
            <person name="Huang B."/>
            <person name="Yang W."/>
            <person name="Tao Y."/>
            <person name="Wang J."/>
            <person name="Yuan Z."/>
            <person name="Fan G."/>
            <person name="Xing Z."/>
            <person name="Han C."/>
            <person name="Pan H."/>
            <person name="Zhong X."/>
            <person name="Shi W."/>
            <person name="Liang X."/>
            <person name="Du D."/>
            <person name="Sun F."/>
            <person name="Xu Z."/>
            <person name="Hao R."/>
            <person name="Lv T."/>
            <person name="Lv Y."/>
            <person name="Zheng Z."/>
            <person name="Sun M."/>
            <person name="Luo L."/>
            <person name="Cai M."/>
            <person name="Gao Y."/>
            <person name="Wang J."/>
            <person name="Yin Y."/>
            <person name="Xu X."/>
            <person name="Cheng T."/>
            <person name="Wang J."/>
        </authorList>
    </citation>
    <scope>NUCLEOTIDE SEQUENCE [LARGE SCALE GENOMIC DNA]</scope>
</reference>
<feature type="domain" description="Ubiquitin-like" evidence="1">
    <location>
        <begin position="6"/>
        <end position="89"/>
    </location>
</feature>
<proteinExistence type="predicted"/>
<reference evidence="3" key="2">
    <citation type="submission" date="2025-08" db="UniProtKB">
        <authorList>
            <consortium name="RefSeq"/>
        </authorList>
    </citation>
    <scope>IDENTIFICATION</scope>
</reference>
<accession>A0ABM0P000</accession>
<dbReference type="Gene3D" id="3.10.20.90">
    <property type="entry name" value="Phosphatidylinositol 3-kinase Catalytic Subunit, Chain A, domain 1"/>
    <property type="match status" value="1"/>
</dbReference>
<dbReference type="InterPro" id="IPR000626">
    <property type="entry name" value="Ubiquitin-like_dom"/>
</dbReference>